<dbReference type="InterPro" id="IPR036291">
    <property type="entry name" value="NAD(P)-bd_dom_sf"/>
</dbReference>
<dbReference type="EC" id="4.2.1.45" evidence="2"/>
<keyword evidence="2" id="KW-0456">Lyase</keyword>
<dbReference type="SUPFAM" id="SSF51735">
    <property type="entry name" value="NAD(P)-binding Rossmann-fold domains"/>
    <property type="match status" value="1"/>
</dbReference>
<dbReference type="CDD" id="cd05252">
    <property type="entry name" value="CDP_GD_SDR_e"/>
    <property type="match status" value="1"/>
</dbReference>
<dbReference type="Proteomes" id="UP000320293">
    <property type="component" value="Unassembled WGS sequence"/>
</dbReference>
<dbReference type="InterPro" id="IPR013445">
    <property type="entry name" value="CDP_4_6_deHydtase"/>
</dbReference>
<dbReference type="PANTHER" id="PTHR43000">
    <property type="entry name" value="DTDP-D-GLUCOSE 4,6-DEHYDRATASE-RELATED"/>
    <property type="match status" value="1"/>
</dbReference>
<dbReference type="GO" id="GO:0047733">
    <property type="term" value="F:CDP-glucose 4,6-dehydratase activity"/>
    <property type="evidence" value="ECO:0007669"/>
    <property type="project" value="UniProtKB-EC"/>
</dbReference>
<reference evidence="2 3" key="1">
    <citation type="submission" date="2019-01" db="EMBL/GenBank/DDBJ databases">
        <title>Coherence of Microcystis species and biogeography revealed through population genomics.</title>
        <authorList>
            <person name="Perez-Carrascal O.M."/>
            <person name="Terrat Y."/>
            <person name="Giani A."/>
            <person name="Fortin N."/>
            <person name="Tromas N."/>
            <person name="Shapiro B.J."/>
        </authorList>
    </citation>
    <scope>NUCLEOTIDE SEQUENCE [LARGE SCALE GENOMIC DNA]</scope>
    <source>
        <strain evidence="2">Ma_QC_Ca_00000000_S207</strain>
    </source>
</reference>
<gene>
    <name evidence="2" type="primary">rfbG</name>
    <name evidence="2" type="ORF">EWV91_19525</name>
</gene>
<organism evidence="2 3">
    <name type="scientific">Microcystis aeruginosa Ma_QC_Ca_00000000_S207</name>
    <dbReference type="NCBI Taxonomy" id="2486251"/>
    <lineage>
        <taxon>Bacteria</taxon>
        <taxon>Bacillati</taxon>
        <taxon>Cyanobacteriota</taxon>
        <taxon>Cyanophyceae</taxon>
        <taxon>Oscillatoriophycideae</taxon>
        <taxon>Chroococcales</taxon>
        <taxon>Microcystaceae</taxon>
        <taxon>Microcystis</taxon>
    </lineage>
</organism>
<sequence>MENMVKKAFWPGKKVFITGHTGFKGSWLAFWLLHLGAEVKGLSLAPNTTPALFDQLDLAQNLSHHIGDIREAELVARLIASWQPDVVFHLAAQPLVRLSYLESVETWNTNVMGTIHVLEALKSLTHPCAAVFITSDKCYENREWVYGYRENDPLGGYDPYSSSKAGAELAIASWRNSFFKTPQTAIGIASARAGNVIGGGDWSLDRIVPDAMRALIKSEAIPVRNPLATRPWQHVLEPLGGYLRLAESIYVQLMTANWQQDSRGLYGAFNFGPSLTSNRPVKELVESILQLWPGTWLDQSDPNAVHEAKLLNLVTDKAFHSLKWQPVWDFERTVQETVLWYRQANQIAPSNNQGFQNLTRSQIELYQADVFSEKVGSFCVP</sequence>
<proteinExistence type="predicted"/>
<comment type="caution">
    <text evidence="2">The sequence shown here is derived from an EMBL/GenBank/DDBJ whole genome shotgun (WGS) entry which is preliminary data.</text>
</comment>
<name>A0A552F8A0_MICAE</name>
<dbReference type="AlphaFoldDB" id="A0A552F8A0"/>
<evidence type="ECO:0000259" key="1">
    <source>
        <dbReference type="Pfam" id="PF16363"/>
    </source>
</evidence>
<dbReference type="Pfam" id="PF16363">
    <property type="entry name" value="GDP_Man_Dehyd"/>
    <property type="match status" value="1"/>
</dbReference>
<evidence type="ECO:0000313" key="2">
    <source>
        <dbReference type="EMBL" id="TRU42952.1"/>
    </source>
</evidence>
<dbReference type="Gene3D" id="3.40.50.720">
    <property type="entry name" value="NAD(P)-binding Rossmann-like Domain"/>
    <property type="match status" value="1"/>
</dbReference>
<protein>
    <submittedName>
        <fullName evidence="2">CDP-glucose 4,6-dehydratase</fullName>
        <ecNumber evidence="2">4.2.1.45</ecNumber>
    </submittedName>
</protein>
<dbReference type="Gene3D" id="3.90.25.10">
    <property type="entry name" value="UDP-galactose 4-epimerase, domain 1"/>
    <property type="match status" value="1"/>
</dbReference>
<dbReference type="EMBL" id="SFBF01000365">
    <property type="protein sequence ID" value="TRU42952.1"/>
    <property type="molecule type" value="Genomic_DNA"/>
</dbReference>
<accession>A0A552F8A0</accession>
<dbReference type="InterPro" id="IPR016040">
    <property type="entry name" value="NAD(P)-bd_dom"/>
</dbReference>
<dbReference type="NCBIfam" id="TIGR02622">
    <property type="entry name" value="CDP_4_6_dhtase"/>
    <property type="match status" value="1"/>
</dbReference>
<evidence type="ECO:0000313" key="3">
    <source>
        <dbReference type="Proteomes" id="UP000320293"/>
    </source>
</evidence>
<feature type="domain" description="NAD(P)-binding" evidence="1">
    <location>
        <begin position="16"/>
        <end position="237"/>
    </location>
</feature>